<evidence type="ECO:0000313" key="2">
    <source>
        <dbReference type="EMBL" id="ROS05441.1"/>
    </source>
</evidence>
<keyword evidence="2" id="KW-0560">Oxidoreductase</keyword>
<dbReference type="Proteomes" id="UP000275394">
    <property type="component" value="Unassembled WGS sequence"/>
</dbReference>
<dbReference type="Pfam" id="PF05721">
    <property type="entry name" value="PhyH"/>
    <property type="match status" value="1"/>
</dbReference>
<sequence length="284" mass="33134">MTNNKPLVVSLWGEDPVVLRARFQEYGYLHFKKYVADEKCQRLMEQFLEVLSPHIVCDKKTKLPALMGEPFFETDPVWDEVYPKIQALESFHSFFHEDDITDLMRVVSGGEVFVYPMKMARMATPRKQGYETPPHQDAHSHHAGPTMAGIWVALHDMTEEMGRLKMLPYSHLDGVRPVFEAQGVGGVQCEVYDHETTWHVSNMQQGDVIIFHSCCVHKAEPNTAESAARLSIDTRFCDYGAPVFFTNLEPHHGWRIESLDWDYVYRHWQSDRYQNYWQNYPNLF</sequence>
<dbReference type="PANTHER" id="PTHR20883">
    <property type="entry name" value="PHYTANOYL-COA DIOXYGENASE DOMAIN CONTAINING 1"/>
    <property type="match status" value="1"/>
</dbReference>
<dbReference type="GO" id="GO:0016706">
    <property type="term" value="F:2-oxoglutarate-dependent dioxygenase activity"/>
    <property type="evidence" value="ECO:0007669"/>
    <property type="project" value="UniProtKB-ARBA"/>
</dbReference>
<accession>A0A3N2E019</accession>
<dbReference type="PANTHER" id="PTHR20883:SF48">
    <property type="entry name" value="ECTOINE DIOXYGENASE"/>
    <property type="match status" value="1"/>
</dbReference>
<dbReference type="GO" id="GO:0005506">
    <property type="term" value="F:iron ion binding"/>
    <property type="evidence" value="ECO:0007669"/>
    <property type="project" value="UniProtKB-ARBA"/>
</dbReference>
<dbReference type="EMBL" id="RKHR01000003">
    <property type="protein sequence ID" value="ROS05441.1"/>
    <property type="molecule type" value="Genomic_DNA"/>
</dbReference>
<protein>
    <submittedName>
        <fullName evidence="2">Phytanoyl-CoA dioxygenase PhyH</fullName>
    </submittedName>
</protein>
<dbReference type="SUPFAM" id="SSF51197">
    <property type="entry name" value="Clavaminate synthase-like"/>
    <property type="match status" value="1"/>
</dbReference>
<name>A0A3N2E019_9GAMM</name>
<dbReference type="OrthoDB" id="183023at2"/>
<organism evidence="2 3">
    <name type="scientific">Sinobacterium caligoides</name>
    <dbReference type="NCBI Taxonomy" id="933926"/>
    <lineage>
        <taxon>Bacteria</taxon>
        <taxon>Pseudomonadati</taxon>
        <taxon>Pseudomonadota</taxon>
        <taxon>Gammaproteobacteria</taxon>
        <taxon>Cellvibrionales</taxon>
        <taxon>Spongiibacteraceae</taxon>
        <taxon>Sinobacterium</taxon>
    </lineage>
</organism>
<comment type="caution">
    <text evidence="2">The sequence shown here is derived from an EMBL/GenBank/DDBJ whole genome shotgun (WGS) entry which is preliminary data.</text>
</comment>
<dbReference type="RefSeq" id="WP_123711348.1">
    <property type="nucleotide sequence ID" value="NZ_RKHR01000003.1"/>
</dbReference>
<keyword evidence="3" id="KW-1185">Reference proteome</keyword>
<proteinExistence type="predicted"/>
<reference evidence="2 3" key="1">
    <citation type="submission" date="2018-11" db="EMBL/GenBank/DDBJ databases">
        <title>Genomic Encyclopedia of Type Strains, Phase IV (KMG-IV): sequencing the most valuable type-strain genomes for metagenomic binning, comparative biology and taxonomic classification.</title>
        <authorList>
            <person name="Goeker M."/>
        </authorList>
    </citation>
    <scope>NUCLEOTIDE SEQUENCE [LARGE SCALE GENOMIC DNA]</scope>
    <source>
        <strain evidence="2 3">DSM 100316</strain>
    </source>
</reference>
<dbReference type="Gene3D" id="2.60.120.620">
    <property type="entry name" value="q2cbj1_9rhob like domain"/>
    <property type="match status" value="1"/>
</dbReference>
<evidence type="ECO:0000256" key="1">
    <source>
        <dbReference type="ARBA" id="ARBA00001954"/>
    </source>
</evidence>
<dbReference type="InterPro" id="IPR008775">
    <property type="entry name" value="Phytyl_CoA_dOase-like"/>
</dbReference>
<keyword evidence="2" id="KW-0223">Dioxygenase</keyword>
<evidence type="ECO:0000313" key="3">
    <source>
        <dbReference type="Proteomes" id="UP000275394"/>
    </source>
</evidence>
<comment type="cofactor">
    <cofactor evidence="1">
        <name>Fe(2+)</name>
        <dbReference type="ChEBI" id="CHEBI:29033"/>
    </cofactor>
</comment>
<dbReference type="AlphaFoldDB" id="A0A3N2E019"/>
<gene>
    <name evidence="2" type="ORF">EDC56_0971</name>
</gene>